<evidence type="ECO:0000256" key="1">
    <source>
        <dbReference type="SAM" id="MobiDB-lite"/>
    </source>
</evidence>
<gene>
    <name evidence="2" type="ORF">CLUP02_16545</name>
</gene>
<keyword evidence="3" id="KW-1185">Reference proteome</keyword>
<reference evidence="2" key="1">
    <citation type="journal article" date="2021" name="Mol. Plant Microbe Interact.">
        <title>Complete Genome Sequence of the Plant-Pathogenic Fungus Colletotrichum lupini.</title>
        <authorList>
            <person name="Baroncelli R."/>
            <person name="Pensec F."/>
            <person name="Da Lio D."/>
            <person name="Boufleur T."/>
            <person name="Vicente I."/>
            <person name="Sarrocco S."/>
            <person name="Picot A."/>
            <person name="Baraldi E."/>
            <person name="Sukno S."/>
            <person name="Thon M."/>
            <person name="Le Floch G."/>
        </authorList>
    </citation>
    <scope>NUCLEOTIDE SEQUENCE</scope>
    <source>
        <strain evidence="2">IMI 504893</strain>
    </source>
</reference>
<sequence length="552" mass="61304">MAIHTWALPYMELMHETRAERHRQTEHPPGTTRNPLGRDHDRDHLVESSPHLETEPNTEPDRAKTFGRVAPEIDGATPRASPGTNGGKLGKKTPYPGHVFAMRTISGLRCGVRMAMESMASVHGISRARSVLLSPATEWGLKDRLRAMISQARPSPSVGHLSPTIVNLPSLMRAEYDPCSLSLGLPEAIGKQLNQERLPAVKQCLQGILRNPNPSLADLHGVIDGDLTDWVHVAISIIMQTGLFTNEKEYRESKLLTSCSSIHKETLGSQEEPRDRCRAGTPSSAGAMARSYEETKVNLTYAELDISVPEVEAYGYTNAKKFRTFSISRPRRLWTSGPETAKHTTNVKLAPGLHPVQVARQSWNAPSSTNIRQAGGMRIVADVKEERASEKQGCLPAWRAAALQRCTRAEALRLPYRSYNESMFSDLVLGTLLRNPNFCIIVRYFDGRSGALPHLDPCASLWVSHQVYLTLSHLAICDLPRLLRERPSVNTEYDYGIHGRTYPSVIIMGRASVVFNFLTVMGLSYLQKDLATGIFTTHELSSFTSLLRIVQD</sequence>
<name>A0A9Q8WQ33_9PEZI</name>
<dbReference type="GeneID" id="73350474"/>
<evidence type="ECO:0000313" key="3">
    <source>
        <dbReference type="Proteomes" id="UP000830671"/>
    </source>
</evidence>
<dbReference type="EMBL" id="CP019481">
    <property type="protein sequence ID" value="UQC91012.1"/>
    <property type="molecule type" value="Genomic_DNA"/>
</dbReference>
<proteinExistence type="predicted"/>
<feature type="compositionally biased region" description="Basic and acidic residues" evidence="1">
    <location>
        <begin position="36"/>
        <end position="64"/>
    </location>
</feature>
<dbReference type="KEGG" id="clup:CLUP02_16545"/>
<accession>A0A9Q8WQ33</accession>
<organism evidence="2 3">
    <name type="scientific">Colletotrichum lupini</name>
    <dbReference type="NCBI Taxonomy" id="145971"/>
    <lineage>
        <taxon>Eukaryota</taxon>
        <taxon>Fungi</taxon>
        <taxon>Dikarya</taxon>
        <taxon>Ascomycota</taxon>
        <taxon>Pezizomycotina</taxon>
        <taxon>Sordariomycetes</taxon>
        <taxon>Hypocreomycetidae</taxon>
        <taxon>Glomerellales</taxon>
        <taxon>Glomerellaceae</taxon>
        <taxon>Colletotrichum</taxon>
        <taxon>Colletotrichum acutatum species complex</taxon>
    </lineage>
</organism>
<dbReference type="AlphaFoldDB" id="A0A9Q8WQ33"/>
<dbReference type="Proteomes" id="UP000830671">
    <property type="component" value="Chromosome 9"/>
</dbReference>
<feature type="region of interest" description="Disordered" evidence="1">
    <location>
        <begin position="19"/>
        <end position="92"/>
    </location>
</feature>
<feature type="region of interest" description="Disordered" evidence="1">
    <location>
        <begin position="266"/>
        <end position="288"/>
    </location>
</feature>
<feature type="compositionally biased region" description="Basic and acidic residues" evidence="1">
    <location>
        <begin position="266"/>
        <end position="278"/>
    </location>
</feature>
<protein>
    <submittedName>
        <fullName evidence="2">Uncharacterized protein</fullName>
    </submittedName>
</protein>
<evidence type="ECO:0000313" key="2">
    <source>
        <dbReference type="EMBL" id="UQC91012.1"/>
    </source>
</evidence>
<dbReference type="RefSeq" id="XP_049152611.1">
    <property type="nucleotide sequence ID" value="XM_049295464.1"/>
</dbReference>